<evidence type="ECO:0000313" key="1">
    <source>
        <dbReference type="EMBL" id="MBX60232.1"/>
    </source>
</evidence>
<accession>A0A2P2PZR5</accession>
<dbReference type="AlphaFoldDB" id="A0A2P2PZR5"/>
<sequence>MQIIKTNKQLPGYARVEKKKNSF</sequence>
<dbReference type="EMBL" id="GGEC01079748">
    <property type="protein sequence ID" value="MBX60232.1"/>
    <property type="molecule type" value="Transcribed_RNA"/>
</dbReference>
<proteinExistence type="predicted"/>
<organism evidence="1">
    <name type="scientific">Rhizophora mucronata</name>
    <name type="common">Asiatic mangrove</name>
    <dbReference type="NCBI Taxonomy" id="61149"/>
    <lineage>
        <taxon>Eukaryota</taxon>
        <taxon>Viridiplantae</taxon>
        <taxon>Streptophyta</taxon>
        <taxon>Embryophyta</taxon>
        <taxon>Tracheophyta</taxon>
        <taxon>Spermatophyta</taxon>
        <taxon>Magnoliopsida</taxon>
        <taxon>eudicotyledons</taxon>
        <taxon>Gunneridae</taxon>
        <taxon>Pentapetalae</taxon>
        <taxon>rosids</taxon>
        <taxon>fabids</taxon>
        <taxon>Malpighiales</taxon>
        <taxon>Rhizophoraceae</taxon>
        <taxon>Rhizophora</taxon>
    </lineage>
</organism>
<reference evidence="1" key="1">
    <citation type="submission" date="2018-02" db="EMBL/GenBank/DDBJ databases">
        <title>Rhizophora mucronata_Transcriptome.</title>
        <authorList>
            <person name="Meera S.P."/>
            <person name="Sreeshan A."/>
            <person name="Augustine A."/>
        </authorList>
    </citation>
    <scope>NUCLEOTIDE SEQUENCE</scope>
    <source>
        <tissue evidence="1">Leaf</tissue>
    </source>
</reference>
<protein>
    <submittedName>
        <fullName evidence="1">Uncharacterized protein</fullName>
    </submittedName>
</protein>
<name>A0A2P2PZR5_RHIMU</name>